<dbReference type="Proteomes" id="UP000242287">
    <property type="component" value="Unassembled WGS sequence"/>
</dbReference>
<feature type="transmembrane region" description="Helical" evidence="1">
    <location>
        <begin position="12"/>
        <end position="36"/>
    </location>
</feature>
<feature type="transmembrane region" description="Helical" evidence="1">
    <location>
        <begin position="48"/>
        <end position="73"/>
    </location>
</feature>
<feature type="transmembrane region" description="Helical" evidence="1">
    <location>
        <begin position="121"/>
        <end position="148"/>
    </location>
</feature>
<feature type="transmembrane region" description="Helical" evidence="1">
    <location>
        <begin position="221"/>
        <end position="242"/>
    </location>
</feature>
<proteinExistence type="predicted"/>
<evidence type="ECO:0000256" key="1">
    <source>
        <dbReference type="SAM" id="Phobius"/>
    </source>
</evidence>
<keyword evidence="3" id="KW-1185">Reference proteome</keyword>
<accession>A0A2A9N866</accession>
<feature type="transmembrane region" description="Helical" evidence="1">
    <location>
        <begin position="85"/>
        <end position="109"/>
    </location>
</feature>
<reference evidence="2 3" key="1">
    <citation type="submission" date="2014-02" db="EMBL/GenBank/DDBJ databases">
        <title>Transposable element dynamics among asymbiotic and ectomycorrhizal Amanita fungi.</title>
        <authorList>
            <consortium name="DOE Joint Genome Institute"/>
            <person name="Hess J."/>
            <person name="Skrede I."/>
            <person name="Wolfe B."/>
            <person name="LaButti K."/>
            <person name="Ohm R.A."/>
            <person name="Grigoriev I.V."/>
            <person name="Pringle A."/>
        </authorList>
    </citation>
    <scope>NUCLEOTIDE SEQUENCE [LARGE SCALE GENOMIC DNA]</scope>
    <source>
        <strain evidence="2 3">SKay4041</strain>
    </source>
</reference>
<keyword evidence="1" id="KW-1133">Transmembrane helix</keyword>
<sequence>MPVTISPAAEIVAIFVQSVFGGLYTATFLHCVRWLAFKDCGYLLRKPIKWPLLVLTSVILTLSITTIFAGFAFPLARLRQDTQLLILLKLVLQPVALMTAILADGMLIYRCWVLYGRRWRFIAFPLLMWLGYIGISALYMYSLILPIIDPKPSQIPQAENIVRMSMLSGYLFTIVINVYTTVFIIYRIWRVAKGNITLNSRRSLHFTMQVIVEFKSWDATIVFAVIGAINYCMIGTGFNLLLIRIAQNKAKPVDVSLSVSTSPFVVVGEMYRVGSTGDVHTQSEIQ</sequence>
<dbReference type="OrthoDB" id="3346544at2759"/>
<evidence type="ECO:0008006" key="4">
    <source>
        <dbReference type="Google" id="ProtNLM"/>
    </source>
</evidence>
<organism evidence="2 3">
    <name type="scientific">Amanita thiersii Skay4041</name>
    <dbReference type="NCBI Taxonomy" id="703135"/>
    <lineage>
        <taxon>Eukaryota</taxon>
        <taxon>Fungi</taxon>
        <taxon>Dikarya</taxon>
        <taxon>Basidiomycota</taxon>
        <taxon>Agaricomycotina</taxon>
        <taxon>Agaricomycetes</taxon>
        <taxon>Agaricomycetidae</taxon>
        <taxon>Agaricales</taxon>
        <taxon>Pluteineae</taxon>
        <taxon>Amanitaceae</taxon>
        <taxon>Amanita</taxon>
    </lineage>
</organism>
<name>A0A2A9N866_9AGAR</name>
<protein>
    <recommendedName>
        <fullName evidence="4">G-protein coupled receptors family 1 profile domain-containing protein</fullName>
    </recommendedName>
</protein>
<dbReference type="AlphaFoldDB" id="A0A2A9N866"/>
<dbReference type="EMBL" id="KZ302153">
    <property type="protein sequence ID" value="PFH46865.1"/>
    <property type="molecule type" value="Genomic_DNA"/>
</dbReference>
<evidence type="ECO:0000313" key="2">
    <source>
        <dbReference type="EMBL" id="PFH46865.1"/>
    </source>
</evidence>
<gene>
    <name evidence="2" type="ORF">AMATHDRAFT_7321</name>
</gene>
<feature type="transmembrane region" description="Helical" evidence="1">
    <location>
        <begin position="169"/>
        <end position="189"/>
    </location>
</feature>
<keyword evidence="1" id="KW-0812">Transmembrane</keyword>
<keyword evidence="1" id="KW-0472">Membrane</keyword>
<evidence type="ECO:0000313" key="3">
    <source>
        <dbReference type="Proteomes" id="UP000242287"/>
    </source>
</evidence>